<accession>A0ACD5UAR3</accession>
<keyword evidence="2" id="KW-1185">Reference proteome</keyword>
<organism evidence="1 2">
    <name type="scientific">Avena sativa</name>
    <name type="common">Oat</name>
    <dbReference type="NCBI Taxonomy" id="4498"/>
    <lineage>
        <taxon>Eukaryota</taxon>
        <taxon>Viridiplantae</taxon>
        <taxon>Streptophyta</taxon>
        <taxon>Embryophyta</taxon>
        <taxon>Tracheophyta</taxon>
        <taxon>Spermatophyta</taxon>
        <taxon>Magnoliopsida</taxon>
        <taxon>Liliopsida</taxon>
        <taxon>Poales</taxon>
        <taxon>Poaceae</taxon>
        <taxon>BOP clade</taxon>
        <taxon>Pooideae</taxon>
        <taxon>Poodae</taxon>
        <taxon>Poeae</taxon>
        <taxon>Poeae Chloroplast Group 1 (Aveneae type)</taxon>
        <taxon>Aveninae</taxon>
        <taxon>Avena</taxon>
    </lineage>
</organism>
<reference evidence="1" key="1">
    <citation type="submission" date="2021-05" db="EMBL/GenBank/DDBJ databases">
        <authorList>
            <person name="Scholz U."/>
            <person name="Mascher M."/>
            <person name="Fiebig A."/>
        </authorList>
    </citation>
    <scope>NUCLEOTIDE SEQUENCE [LARGE SCALE GENOMIC DNA]</scope>
</reference>
<sequence length="352" mass="39563">MSNIPFLDGFSSNRTIRAGSRKSKGPLSPPLMESLASQAKPAAVLWLAGFLQAARLHRVVSFCASSRALSIRIAQCFLLNGFIFLGSLLTLKSVVIPTLLWILPEQCDQLWRQNLCDHTSAVATYSFLRSGLVQIFYVFWFYPLYIFSFIISTLWYGDIAKHALAVVKSKKLDASQALDSDTHKTSVSADRPEGFDGVAIGVGEQVYSILLLTIFFAEVTMIGYIPYLGKVMNFLLLSLMYAYYCFEYKWNFFAVSLNHRLDFFESNWAFFAGFGSLCVLPIFFLSPLTSYGVMAILYPLFVMTAAGTQEEQAIDELKPTHGGNLKRIPLFFVAKRLTTQVLQLFPEAQKEQ</sequence>
<reference evidence="1" key="2">
    <citation type="submission" date="2025-09" db="UniProtKB">
        <authorList>
            <consortium name="EnsemblPlants"/>
        </authorList>
    </citation>
    <scope>IDENTIFICATION</scope>
</reference>
<proteinExistence type="predicted"/>
<protein>
    <submittedName>
        <fullName evidence="1">Uncharacterized protein</fullName>
    </submittedName>
</protein>
<name>A0ACD5UAR3_AVESA</name>
<dbReference type="EnsemblPlants" id="AVESA.00010b.r2.2AG0221550.1">
    <property type="protein sequence ID" value="AVESA.00010b.r2.2AG0221550.1.CDS"/>
    <property type="gene ID" value="AVESA.00010b.r2.2AG0221550"/>
</dbReference>
<dbReference type="Proteomes" id="UP001732700">
    <property type="component" value="Chromosome 2A"/>
</dbReference>
<evidence type="ECO:0000313" key="1">
    <source>
        <dbReference type="EnsemblPlants" id="AVESA.00010b.r2.2AG0221550.1.CDS"/>
    </source>
</evidence>
<evidence type="ECO:0000313" key="2">
    <source>
        <dbReference type="Proteomes" id="UP001732700"/>
    </source>
</evidence>